<dbReference type="RefSeq" id="WP_114438186.1">
    <property type="nucleotide sequence ID" value="NZ_QPIZ01000051.1"/>
</dbReference>
<dbReference type="NCBIfam" id="NF041200">
    <property type="entry name" value="mob_BfmA_Nterm"/>
    <property type="match status" value="1"/>
</dbReference>
<proteinExistence type="predicted"/>
<organism evidence="1 2">
    <name type="scientific">Marinilabilia salmonicolor</name>
    <dbReference type="NCBI Taxonomy" id="989"/>
    <lineage>
        <taxon>Bacteria</taxon>
        <taxon>Pseudomonadati</taxon>
        <taxon>Bacteroidota</taxon>
        <taxon>Bacteroidia</taxon>
        <taxon>Marinilabiliales</taxon>
        <taxon>Marinilabiliaceae</taxon>
        <taxon>Marinilabilia</taxon>
    </lineage>
</organism>
<dbReference type="AlphaFoldDB" id="A0A368UIZ7"/>
<reference evidence="1 2" key="1">
    <citation type="submission" date="2018-07" db="EMBL/GenBank/DDBJ databases">
        <title>Freshwater and sediment microbial communities from various areas in North America, analyzing microbe dynamics in response to fracking.</title>
        <authorList>
            <person name="Lamendella R."/>
        </authorList>
    </citation>
    <scope>NUCLEOTIDE SEQUENCE [LARGE SCALE GENOMIC DNA]</scope>
    <source>
        <strain evidence="1 2">160A</strain>
    </source>
</reference>
<comment type="caution">
    <text evidence="1">The sequence shown here is derived from an EMBL/GenBank/DDBJ whole genome shotgun (WGS) entry which is preliminary data.</text>
</comment>
<name>A0A368UIZ7_9BACT</name>
<accession>A0A368UIZ7</accession>
<dbReference type="InterPro" id="IPR048012">
    <property type="entry name" value="BfmA-like_N"/>
</dbReference>
<gene>
    <name evidence="1" type="ORF">DFO77_1515</name>
</gene>
<evidence type="ECO:0000313" key="2">
    <source>
        <dbReference type="Proteomes" id="UP000252733"/>
    </source>
</evidence>
<evidence type="ECO:0000313" key="1">
    <source>
        <dbReference type="EMBL" id="RCW22476.1"/>
    </source>
</evidence>
<sequence length="197" mass="23198">MNNNITTTNIGKSELKSLRKLAQNHNLKQVEFINYAIAYFKKTGINPADEIYSPREEINKLSHRVDQVIRFIKTQEEKKLNPLLDELILVNRKINDQLDGQINIDDFHQILRILKHIVEYSKMNHEVTLEKFEKTQKSMSVLPPRLDEIKEMLTISKELHGVLYQAVMNRSKLKGFKYEDVQKFQQAIERYNNTIGE</sequence>
<keyword evidence="2" id="KW-1185">Reference proteome</keyword>
<dbReference type="Proteomes" id="UP000252733">
    <property type="component" value="Unassembled WGS sequence"/>
</dbReference>
<protein>
    <submittedName>
        <fullName evidence="1">Uncharacterized protein</fullName>
    </submittedName>
</protein>
<dbReference type="EMBL" id="QPIZ01000051">
    <property type="protein sequence ID" value="RCW22476.1"/>
    <property type="molecule type" value="Genomic_DNA"/>
</dbReference>